<dbReference type="EC" id="3.2.2.31" evidence="4"/>
<dbReference type="GO" id="GO:0016747">
    <property type="term" value="F:acyltransferase activity, transferring groups other than amino-acyl groups"/>
    <property type="evidence" value="ECO:0007669"/>
    <property type="project" value="InterPro"/>
</dbReference>
<evidence type="ECO:0000256" key="10">
    <source>
        <dbReference type="ARBA" id="ARBA00023004"/>
    </source>
</evidence>
<dbReference type="CDD" id="cd00056">
    <property type="entry name" value="ENDO3c"/>
    <property type="match status" value="1"/>
</dbReference>
<dbReference type="GO" id="GO:0035485">
    <property type="term" value="F:adenine/guanine mispair binding"/>
    <property type="evidence" value="ECO:0007669"/>
    <property type="project" value="TreeGrafter"/>
</dbReference>
<keyword evidence="13" id="KW-0326">Glycosidase</keyword>
<accession>A0AAV2YZR9</accession>
<dbReference type="Gene3D" id="1.10.340.30">
    <property type="entry name" value="Hypothetical protein, domain 2"/>
    <property type="match status" value="1"/>
</dbReference>
<dbReference type="Pfam" id="PF00633">
    <property type="entry name" value="HHH"/>
    <property type="match status" value="1"/>
</dbReference>
<evidence type="ECO:0000256" key="9">
    <source>
        <dbReference type="ARBA" id="ARBA00022801"/>
    </source>
</evidence>
<dbReference type="Gene3D" id="3.40.630.30">
    <property type="match status" value="1"/>
</dbReference>
<organism evidence="16 17">
    <name type="scientific">Lagenidium giganteum</name>
    <dbReference type="NCBI Taxonomy" id="4803"/>
    <lineage>
        <taxon>Eukaryota</taxon>
        <taxon>Sar</taxon>
        <taxon>Stramenopiles</taxon>
        <taxon>Oomycota</taxon>
        <taxon>Peronosporomycetes</taxon>
        <taxon>Pythiales</taxon>
        <taxon>Pythiaceae</taxon>
    </lineage>
</organism>
<keyword evidence="10" id="KW-0408">Iron</keyword>
<evidence type="ECO:0000313" key="17">
    <source>
        <dbReference type="Proteomes" id="UP001146120"/>
    </source>
</evidence>
<evidence type="ECO:0000256" key="4">
    <source>
        <dbReference type="ARBA" id="ARBA00012045"/>
    </source>
</evidence>
<dbReference type="GO" id="GO:0032357">
    <property type="term" value="F:oxidized purine DNA binding"/>
    <property type="evidence" value="ECO:0007669"/>
    <property type="project" value="TreeGrafter"/>
</dbReference>
<comment type="similarity">
    <text evidence="3">Belongs to the Nth/MutY family.</text>
</comment>
<feature type="compositionally biased region" description="Polar residues" evidence="14">
    <location>
        <begin position="109"/>
        <end position="126"/>
    </location>
</feature>
<evidence type="ECO:0000256" key="13">
    <source>
        <dbReference type="ARBA" id="ARBA00023295"/>
    </source>
</evidence>
<evidence type="ECO:0000256" key="12">
    <source>
        <dbReference type="ARBA" id="ARBA00023204"/>
    </source>
</evidence>
<evidence type="ECO:0000259" key="15">
    <source>
        <dbReference type="PROSITE" id="PS51186"/>
    </source>
</evidence>
<keyword evidence="17" id="KW-1185">Reference proteome</keyword>
<dbReference type="SUPFAM" id="SSF55729">
    <property type="entry name" value="Acyl-CoA N-acyltransferases (Nat)"/>
    <property type="match status" value="1"/>
</dbReference>
<protein>
    <recommendedName>
        <fullName evidence="5">Adenine DNA glycosylase</fullName>
        <ecNumber evidence="4">3.2.2.31</ecNumber>
    </recommendedName>
</protein>
<feature type="region of interest" description="Disordered" evidence="14">
    <location>
        <begin position="1079"/>
        <end position="1111"/>
    </location>
</feature>
<evidence type="ECO:0000256" key="14">
    <source>
        <dbReference type="SAM" id="MobiDB-lite"/>
    </source>
</evidence>
<evidence type="ECO:0000256" key="5">
    <source>
        <dbReference type="ARBA" id="ARBA00022023"/>
    </source>
</evidence>
<gene>
    <name evidence="16" type="ORF">N0F65_007712</name>
</gene>
<feature type="compositionally biased region" description="Low complexity" evidence="14">
    <location>
        <begin position="1087"/>
        <end position="1104"/>
    </location>
</feature>
<evidence type="ECO:0000256" key="1">
    <source>
        <dbReference type="ARBA" id="ARBA00000843"/>
    </source>
</evidence>
<evidence type="ECO:0000256" key="3">
    <source>
        <dbReference type="ARBA" id="ARBA00008343"/>
    </source>
</evidence>
<dbReference type="CDD" id="cd04301">
    <property type="entry name" value="NAT_SF"/>
    <property type="match status" value="1"/>
</dbReference>
<reference evidence="16" key="1">
    <citation type="submission" date="2022-11" db="EMBL/GenBank/DDBJ databases">
        <authorList>
            <person name="Morgan W.R."/>
            <person name="Tartar A."/>
        </authorList>
    </citation>
    <scope>NUCLEOTIDE SEQUENCE</scope>
    <source>
        <strain evidence="16">ARSEF 373</strain>
    </source>
</reference>
<comment type="cofactor">
    <cofactor evidence="2">
        <name>[4Fe-4S] cluster</name>
        <dbReference type="ChEBI" id="CHEBI:49883"/>
    </cofactor>
</comment>
<name>A0AAV2YZR9_9STRA</name>
<proteinExistence type="inferred from homology"/>
<dbReference type="InterPro" id="IPR000182">
    <property type="entry name" value="GNAT_dom"/>
</dbReference>
<comment type="caution">
    <text evidence="16">The sequence shown here is derived from an EMBL/GenBank/DDBJ whole genome shotgun (WGS) entry which is preliminary data.</text>
</comment>
<dbReference type="GO" id="GO:0005634">
    <property type="term" value="C:nucleus"/>
    <property type="evidence" value="ECO:0007669"/>
    <property type="project" value="TreeGrafter"/>
</dbReference>
<dbReference type="Gene3D" id="1.10.1670.10">
    <property type="entry name" value="Helix-hairpin-Helix base-excision DNA repair enzymes (C-terminal)"/>
    <property type="match status" value="1"/>
</dbReference>
<dbReference type="InterPro" id="IPR029239">
    <property type="entry name" value="CFAP418"/>
</dbReference>
<dbReference type="InterPro" id="IPR015797">
    <property type="entry name" value="NUDIX_hydrolase-like_dom_sf"/>
</dbReference>
<evidence type="ECO:0000256" key="6">
    <source>
        <dbReference type="ARBA" id="ARBA00022485"/>
    </source>
</evidence>
<feature type="compositionally biased region" description="Low complexity" evidence="14">
    <location>
        <begin position="585"/>
        <end position="595"/>
    </location>
</feature>
<dbReference type="InterPro" id="IPR023170">
    <property type="entry name" value="HhH_base_excis_C"/>
</dbReference>
<feature type="domain" description="N-acetyltransferase" evidence="15">
    <location>
        <begin position="695"/>
        <end position="897"/>
    </location>
</feature>
<sequence>MCIGLSFVFFDGRNKFWWLDLLAPSTSLVVMATSSPEPDIEDLIAGSAGACKKEHLNDQGENVKNVLSAASLHDFGEREQQEVVDKLVAWYDTHRRKLPWRGDPPPYVSTATHTKQRGASSNKSSGNTLDRFCFVKKEPEEAVGTTPNASPDDQLKQEPRTVAPYETWVSEIMLQQTRVDTVVDYFLRWIDKFPTVEALADASEEDVNALWAGLGYYRRARMLHAGAKFVVAEFGGQLPSTVEQLSTIPGIGPYTAGAIASIAFGHQAPLVDGNVIRVVARLRAVAADPKNKQMINYSWKTAGELVQHSARPGALNQALMELGATTCTAQNPSCCACPVRMHCLAYEEERSKLRGGCGSDPSCTLCDHSRADEWDGQNHEATKYPLKPKKNEAKKEALAVAVITHQGVAPEEDENNGCSEKADESTAVDSTHWQFLMSKRPEGGLLAGQWEFVHVKTADSDKVPPFTMRKTVITSRLTELFGSTKSTLQRAERRDLGDLTHIFSHVKHHMGIEHMHFRQRSAPFAVAPESGMRWMNLNDMQQLGITTGVKKILQLVTKSTETTTVSSTTSTKPRRATTKQRQAKSSKPATSSPSQGEPQSGRRFRSAFGGGSGIMPAVVVNGDAALSLPTAPEAPAFGKTDSGDLVLQIYPMPGPEEPQDDENAGKELEPLSVIAPTTTTAASPPPRTESAQRVLQFRPLHADDIPQLRQLHEEWFPIRYNQAFYDGASRGVWTETGGPLFARVVVEVPQGQTAQPSYADIDNMPPRFLSARSLWPQRTEQIVGAVTASTLPLTKVDDADLIDPHDTVHTDIMYILTLGSRAAVRRRGIASALLRDCLEEASRQPCCGAVYLHVKSDNYRAIRFYEKNGFQNLRYLHDYYMINGVRHHAYLYIRYVNGARPPMGWLDYIARPFLAILSIASSGWRKLVDSSRTDEQNDDTLVACSADAAIENPFIVGAVNASASTTKSRGSAATATSVLVLRCRSSALQRRTSTSAARSIAMDFQDLLNEVENVMSGKDAGAKASSKVTSPEQYGGSCKSVTTSASYKEPEQRRSSSKSTGSKNAIDDLLDMMNDENEGASAAVHPRSVSGSSKSSAPSRADSSASREEFKSSGTKKCSQAFVGGADAKRGLNTAVQARTVCSNLRCNECDFTVVQFPGRLESATANDEGLGWFRSSNVYVTENGAAVPTTCSFARIHDGIRVSMQMVVDGNANSG</sequence>
<dbReference type="Pfam" id="PF14996">
    <property type="entry name" value="RMP"/>
    <property type="match status" value="1"/>
</dbReference>
<evidence type="ECO:0000313" key="16">
    <source>
        <dbReference type="EMBL" id="DBA00583.1"/>
    </source>
</evidence>
<evidence type="ECO:0000256" key="11">
    <source>
        <dbReference type="ARBA" id="ARBA00023014"/>
    </source>
</evidence>
<dbReference type="GO" id="GO:0034039">
    <property type="term" value="F:8-oxo-7,8-dihydroguanine DNA N-glycosylase activity"/>
    <property type="evidence" value="ECO:0007669"/>
    <property type="project" value="TreeGrafter"/>
</dbReference>
<dbReference type="SMART" id="SM00478">
    <property type="entry name" value="ENDO3c"/>
    <property type="match status" value="1"/>
</dbReference>
<keyword evidence="11" id="KW-0411">Iron-sulfur</keyword>
<feature type="region of interest" description="Disordered" evidence="14">
    <location>
        <begin position="559"/>
        <end position="609"/>
    </location>
</feature>
<dbReference type="AlphaFoldDB" id="A0AAV2YZR9"/>
<keyword evidence="8" id="KW-0227">DNA damage</keyword>
<dbReference type="EMBL" id="DAKRPA010000061">
    <property type="protein sequence ID" value="DBA00583.1"/>
    <property type="molecule type" value="Genomic_DNA"/>
</dbReference>
<evidence type="ECO:0000256" key="7">
    <source>
        <dbReference type="ARBA" id="ARBA00022723"/>
    </source>
</evidence>
<dbReference type="Pfam" id="PF14815">
    <property type="entry name" value="NUDIX_4"/>
    <property type="match status" value="1"/>
</dbReference>
<dbReference type="GO" id="GO:0000701">
    <property type="term" value="F:purine-specific mismatch base pair DNA N-glycosylase activity"/>
    <property type="evidence" value="ECO:0007669"/>
    <property type="project" value="UniProtKB-EC"/>
</dbReference>
<dbReference type="PANTHER" id="PTHR42944:SF1">
    <property type="entry name" value="ADENINE DNA GLYCOSYLASE"/>
    <property type="match status" value="1"/>
</dbReference>
<dbReference type="PANTHER" id="PTHR42944">
    <property type="entry name" value="ADENINE DNA GLYCOSYLASE"/>
    <property type="match status" value="1"/>
</dbReference>
<dbReference type="GO" id="GO:0051539">
    <property type="term" value="F:4 iron, 4 sulfur cluster binding"/>
    <property type="evidence" value="ECO:0007669"/>
    <property type="project" value="UniProtKB-KW"/>
</dbReference>
<keyword evidence="7" id="KW-0479">Metal-binding</keyword>
<dbReference type="InterPro" id="IPR016181">
    <property type="entry name" value="Acyl_CoA_acyltransferase"/>
</dbReference>
<dbReference type="InterPro" id="IPR029119">
    <property type="entry name" value="MutY_C"/>
</dbReference>
<dbReference type="GO" id="GO:0046872">
    <property type="term" value="F:metal ion binding"/>
    <property type="evidence" value="ECO:0007669"/>
    <property type="project" value="UniProtKB-KW"/>
</dbReference>
<dbReference type="SUPFAM" id="SSF55811">
    <property type="entry name" value="Nudix"/>
    <property type="match status" value="1"/>
</dbReference>
<dbReference type="InterPro" id="IPR003265">
    <property type="entry name" value="HhH-GPD_domain"/>
</dbReference>
<dbReference type="PROSITE" id="PS51186">
    <property type="entry name" value="GNAT"/>
    <property type="match status" value="1"/>
</dbReference>
<feature type="compositionally biased region" description="Basic residues" evidence="14">
    <location>
        <begin position="572"/>
        <end position="584"/>
    </location>
</feature>
<keyword evidence="6" id="KW-0004">4Fe-4S</keyword>
<keyword evidence="12" id="KW-0234">DNA repair</keyword>
<dbReference type="InterPro" id="IPR044298">
    <property type="entry name" value="MIG/MutY"/>
</dbReference>
<dbReference type="PROSITE" id="PS01155">
    <property type="entry name" value="ENDONUCLEASE_III_2"/>
    <property type="match status" value="1"/>
</dbReference>
<feature type="region of interest" description="Disordered" evidence="14">
    <location>
        <begin position="102"/>
        <end position="126"/>
    </location>
</feature>
<dbReference type="GO" id="GO:0006298">
    <property type="term" value="P:mismatch repair"/>
    <property type="evidence" value="ECO:0007669"/>
    <property type="project" value="TreeGrafter"/>
</dbReference>
<feature type="region of interest" description="Disordered" evidence="14">
    <location>
        <begin position="1021"/>
        <end position="1064"/>
    </location>
</feature>
<dbReference type="Pfam" id="PF00730">
    <property type="entry name" value="HhH-GPD"/>
    <property type="match status" value="1"/>
</dbReference>
<dbReference type="InterPro" id="IPR004036">
    <property type="entry name" value="Endonuclease-III-like_CS2"/>
</dbReference>
<dbReference type="InterPro" id="IPR000445">
    <property type="entry name" value="HhH_motif"/>
</dbReference>
<dbReference type="Pfam" id="PF00583">
    <property type="entry name" value="Acetyltransf_1"/>
    <property type="match status" value="1"/>
</dbReference>
<dbReference type="SUPFAM" id="SSF48150">
    <property type="entry name" value="DNA-glycosylase"/>
    <property type="match status" value="1"/>
</dbReference>
<evidence type="ECO:0000256" key="8">
    <source>
        <dbReference type="ARBA" id="ARBA00022763"/>
    </source>
</evidence>
<comment type="catalytic activity">
    <reaction evidence="1">
        <text>Hydrolyzes free adenine bases from 7,8-dihydro-8-oxoguanine:adenine mismatched double-stranded DNA, leaving an apurinic site.</text>
        <dbReference type="EC" id="3.2.2.31"/>
    </reaction>
</comment>
<dbReference type="Proteomes" id="UP001146120">
    <property type="component" value="Unassembled WGS sequence"/>
</dbReference>
<dbReference type="GO" id="GO:0006284">
    <property type="term" value="P:base-excision repair"/>
    <property type="evidence" value="ECO:0007669"/>
    <property type="project" value="InterPro"/>
</dbReference>
<evidence type="ECO:0000256" key="2">
    <source>
        <dbReference type="ARBA" id="ARBA00001966"/>
    </source>
</evidence>
<dbReference type="Gene3D" id="3.90.79.10">
    <property type="entry name" value="Nucleoside Triphosphate Pyrophosphohydrolase"/>
    <property type="match status" value="1"/>
</dbReference>
<feature type="compositionally biased region" description="Low complexity" evidence="14">
    <location>
        <begin position="559"/>
        <end position="571"/>
    </location>
</feature>
<dbReference type="CDD" id="cd03431">
    <property type="entry name" value="NUDIX_DNA_Glycosylase_C-MutY"/>
    <property type="match status" value="1"/>
</dbReference>
<reference evidence="16" key="2">
    <citation type="journal article" date="2023" name="Microbiol Resour">
        <title>Decontamination and Annotation of the Draft Genome Sequence of the Oomycete Lagenidium giganteum ARSEF 373.</title>
        <authorList>
            <person name="Morgan W.R."/>
            <person name="Tartar A."/>
        </authorList>
    </citation>
    <scope>NUCLEOTIDE SEQUENCE</scope>
    <source>
        <strain evidence="16">ARSEF 373</strain>
    </source>
</reference>
<keyword evidence="9" id="KW-0378">Hydrolase</keyword>
<dbReference type="FunFam" id="1.10.340.30:FF:000002">
    <property type="entry name" value="Adenine DNA glycosylase"/>
    <property type="match status" value="1"/>
</dbReference>
<dbReference type="InterPro" id="IPR011257">
    <property type="entry name" value="DNA_glycosylase"/>
</dbReference>